<dbReference type="WBParaSite" id="maker-unitig_28292-snap-gene-0.2-mRNA-1">
    <property type="protein sequence ID" value="maker-unitig_28292-snap-gene-0.2-mRNA-1"/>
    <property type="gene ID" value="maker-unitig_28292-snap-gene-0.2"/>
</dbReference>
<proteinExistence type="predicted"/>
<evidence type="ECO:0000313" key="2">
    <source>
        <dbReference type="WBParaSite" id="maker-unitig_28292-snap-gene-0.2-mRNA-1"/>
    </source>
</evidence>
<dbReference type="Proteomes" id="UP000095280">
    <property type="component" value="Unplaced"/>
</dbReference>
<name>A0A1I8FBL4_9PLAT</name>
<dbReference type="AlphaFoldDB" id="A0A1I8FBL4"/>
<accession>A0A1I8FBL4</accession>
<reference evidence="2" key="1">
    <citation type="submission" date="2016-11" db="UniProtKB">
        <authorList>
            <consortium name="WormBaseParasite"/>
        </authorList>
    </citation>
    <scope>IDENTIFICATION</scope>
</reference>
<protein>
    <submittedName>
        <fullName evidence="2">Secreted protein</fullName>
    </submittedName>
</protein>
<keyword evidence="1" id="KW-1185">Reference proteome</keyword>
<organism evidence="1 2">
    <name type="scientific">Macrostomum lignano</name>
    <dbReference type="NCBI Taxonomy" id="282301"/>
    <lineage>
        <taxon>Eukaryota</taxon>
        <taxon>Metazoa</taxon>
        <taxon>Spiralia</taxon>
        <taxon>Lophotrochozoa</taxon>
        <taxon>Platyhelminthes</taxon>
        <taxon>Rhabditophora</taxon>
        <taxon>Macrostomorpha</taxon>
        <taxon>Macrostomida</taxon>
        <taxon>Macrostomidae</taxon>
        <taxon>Macrostomum</taxon>
    </lineage>
</organism>
<sequence length="139" mass="14611">LPPPAQAGGFTPSAPTALLLPGLETVGDRRSAAAGRLCQQTWTGASMWAVDESAASISASQRSAPRFQPDGTDWELVCRGVASVKRRRRPGLRRPAGGARPGAALRDVQPGVAVRTGWNRRPGGPVPVRLRSAAWLQAV</sequence>
<evidence type="ECO:0000313" key="1">
    <source>
        <dbReference type="Proteomes" id="UP000095280"/>
    </source>
</evidence>